<organism evidence="2">
    <name type="scientific">hydrothermal vent metagenome</name>
    <dbReference type="NCBI Taxonomy" id="652676"/>
    <lineage>
        <taxon>unclassified sequences</taxon>
        <taxon>metagenomes</taxon>
        <taxon>ecological metagenomes</taxon>
    </lineage>
</organism>
<accession>A0A3B1B592</accession>
<name>A0A3B1B592_9ZZZZ</name>
<gene>
    <name evidence="2" type="ORF">MNBD_GAMMA26-261</name>
</gene>
<keyword evidence="1" id="KW-1133">Transmembrane helix</keyword>
<reference evidence="2" key="1">
    <citation type="submission" date="2018-06" db="EMBL/GenBank/DDBJ databases">
        <authorList>
            <person name="Zhirakovskaya E."/>
        </authorList>
    </citation>
    <scope>NUCLEOTIDE SEQUENCE</scope>
</reference>
<sequence length="103" mass="11917">MYWNLLMHVLMGWLGPYFFFFTPEGIIKAVLIVCITQAVDQGRIKKEKWKEIESLPETEQAAATKILESEIRIILIKSFIQNVFLYTAVVLLAAELGRTHGWF</sequence>
<keyword evidence="1" id="KW-0812">Transmembrane</keyword>
<proteinExistence type="predicted"/>
<protein>
    <submittedName>
        <fullName evidence="2">Uncharacterized protein</fullName>
    </submittedName>
</protein>
<evidence type="ECO:0000256" key="1">
    <source>
        <dbReference type="SAM" id="Phobius"/>
    </source>
</evidence>
<evidence type="ECO:0000313" key="2">
    <source>
        <dbReference type="EMBL" id="VAX06548.1"/>
    </source>
</evidence>
<keyword evidence="1" id="KW-0472">Membrane</keyword>
<dbReference type="EMBL" id="UOFX01000012">
    <property type="protein sequence ID" value="VAX06548.1"/>
    <property type="molecule type" value="Genomic_DNA"/>
</dbReference>
<feature type="transmembrane region" description="Helical" evidence="1">
    <location>
        <begin position="20"/>
        <end position="39"/>
    </location>
</feature>
<feature type="transmembrane region" description="Helical" evidence="1">
    <location>
        <begin position="74"/>
        <end position="94"/>
    </location>
</feature>
<dbReference type="AlphaFoldDB" id="A0A3B1B592"/>